<sequence length="194" mass="21895">MTDTAKSSRFNKNSSLFAIIVAIVLGVMAFFMFRPITDAEQVVQDDGEKYHHKPVVYEVASWSKTPKQPINVEQLKSKLSTTATTEQSLDFYGNHATKYRFSNKTEPPFYAVESDDVLEIAWYYAAPTDDEQQKNASMTHAMKVYAVMGAYAGIQGETVVQNALQNPNKVFHDEHAGIITAQCMHYQCRIILNK</sequence>
<keyword evidence="1" id="KW-1133">Transmembrane helix</keyword>
<evidence type="ECO:0000313" key="3">
    <source>
        <dbReference type="Proteomes" id="UP001624684"/>
    </source>
</evidence>
<proteinExistence type="predicted"/>
<accession>A0ABW8U5X2</accession>
<evidence type="ECO:0000256" key="1">
    <source>
        <dbReference type="SAM" id="Phobius"/>
    </source>
</evidence>
<protein>
    <submittedName>
        <fullName evidence="2">Uncharacterized protein</fullName>
    </submittedName>
</protein>
<name>A0ABW8U5X2_9GAMM</name>
<feature type="transmembrane region" description="Helical" evidence="1">
    <location>
        <begin position="16"/>
        <end position="33"/>
    </location>
</feature>
<keyword evidence="1" id="KW-0472">Membrane</keyword>
<dbReference type="EMBL" id="JBJJXE010000008">
    <property type="protein sequence ID" value="MFL1732536.1"/>
    <property type="molecule type" value="Genomic_DNA"/>
</dbReference>
<reference evidence="2 3" key="1">
    <citation type="submission" date="2024-11" db="EMBL/GenBank/DDBJ databases">
        <title>First Report of Moraxella oculi in Brazil in an Infectious Bovine Keratoconjunctivitis Outbreak.</title>
        <authorList>
            <person name="Carvalho C.V."/>
            <person name="Domingues R."/>
            <person name="Coutinho C."/>
            <person name="Honorio N.T.B.S."/>
            <person name="Faza D.R.L.R."/>
            <person name="Carvalho W.A."/>
            <person name="Machado A.B.F."/>
            <person name="Martins M.F."/>
            <person name="Gaspar E.B."/>
        </authorList>
    </citation>
    <scope>NUCLEOTIDE SEQUENCE [LARGE SCALE GENOMIC DNA]</scope>
    <source>
        <strain evidence="2 3">2117LE</strain>
    </source>
</reference>
<comment type="caution">
    <text evidence="2">The sequence shown here is derived from an EMBL/GenBank/DDBJ whole genome shotgun (WGS) entry which is preliminary data.</text>
</comment>
<dbReference type="RefSeq" id="WP_249101308.1">
    <property type="nucleotide sequence ID" value="NZ_JAMBAQ010000016.1"/>
</dbReference>
<dbReference type="Proteomes" id="UP001624684">
    <property type="component" value="Unassembled WGS sequence"/>
</dbReference>
<keyword evidence="3" id="KW-1185">Reference proteome</keyword>
<gene>
    <name evidence="2" type="ORF">ACJHVH_05950</name>
</gene>
<evidence type="ECO:0000313" key="2">
    <source>
        <dbReference type="EMBL" id="MFL1732536.1"/>
    </source>
</evidence>
<organism evidence="2 3">
    <name type="scientific">Moraxella oculi</name>
    <dbReference type="NCBI Taxonomy" id="2940516"/>
    <lineage>
        <taxon>Bacteria</taxon>
        <taxon>Pseudomonadati</taxon>
        <taxon>Pseudomonadota</taxon>
        <taxon>Gammaproteobacteria</taxon>
        <taxon>Moraxellales</taxon>
        <taxon>Moraxellaceae</taxon>
        <taxon>Moraxella</taxon>
    </lineage>
</organism>
<keyword evidence="1" id="KW-0812">Transmembrane</keyword>